<keyword evidence="3" id="KW-0808">Transferase</keyword>
<dbReference type="RefSeq" id="WP_271987377.1">
    <property type="nucleotide sequence ID" value="NZ_JAQMFS010000058.1"/>
</dbReference>
<dbReference type="AlphaFoldDB" id="A0AAW6B2P2"/>
<keyword evidence="7" id="KW-0829">Tyrosine-protein kinase</keyword>
<dbReference type="EC" id="2.7.10.2" evidence="2"/>
<proteinExistence type="inferred from homology"/>
<reference evidence="10" key="1">
    <citation type="submission" date="2023-08" db="EMBL/GenBank/DDBJ databases">
        <title>Dental plaque isolates bound by oral lectin ZG16B.</title>
        <authorList>
            <person name="Ghosh S."/>
        </authorList>
    </citation>
    <scope>NUCLEOTIDE SEQUENCE</scope>
    <source>
        <strain evidence="10">DP3_5B</strain>
    </source>
</reference>
<accession>A0AAW6B2P2</accession>
<evidence type="ECO:0000256" key="7">
    <source>
        <dbReference type="ARBA" id="ARBA00023137"/>
    </source>
</evidence>
<evidence type="ECO:0000256" key="4">
    <source>
        <dbReference type="ARBA" id="ARBA00022741"/>
    </source>
</evidence>
<name>A0AAW6B2P2_9BACL</name>
<dbReference type="SUPFAM" id="SSF52540">
    <property type="entry name" value="P-loop containing nucleoside triphosphate hydrolases"/>
    <property type="match status" value="1"/>
</dbReference>
<keyword evidence="5 10" id="KW-0418">Kinase</keyword>
<evidence type="ECO:0000256" key="5">
    <source>
        <dbReference type="ARBA" id="ARBA00022777"/>
    </source>
</evidence>
<dbReference type="InterPro" id="IPR027417">
    <property type="entry name" value="P-loop_NTPase"/>
</dbReference>
<evidence type="ECO:0000259" key="9">
    <source>
        <dbReference type="Pfam" id="PF13614"/>
    </source>
</evidence>
<dbReference type="GO" id="GO:0005524">
    <property type="term" value="F:ATP binding"/>
    <property type="evidence" value="ECO:0007669"/>
    <property type="project" value="UniProtKB-KW"/>
</dbReference>
<evidence type="ECO:0000313" key="11">
    <source>
        <dbReference type="Proteomes" id="UP001212217"/>
    </source>
</evidence>
<dbReference type="PANTHER" id="PTHR32309">
    <property type="entry name" value="TYROSINE-PROTEIN KINASE"/>
    <property type="match status" value="1"/>
</dbReference>
<comment type="similarity">
    <text evidence="1">Belongs to the CpsD/CapB family.</text>
</comment>
<keyword evidence="6" id="KW-0067">ATP-binding</keyword>
<keyword evidence="4" id="KW-0547">Nucleotide-binding</keyword>
<evidence type="ECO:0000256" key="1">
    <source>
        <dbReference type="ARBA" id="ARBA00007316"/>
    </source>
</evidence>
<dbReference type="InterPro" id="IPR025669">
    <property type="entry name" value="AAA_dom"/>
</dbReference>
<dbReference type="PANTHER" id="PTHR32309:SF13">
    <property type="entry name" value="FERRIC ENTEROBACTIN TRANSPORT PROTEIN FEPE"/>
    <property type="match status" value="1"/>
</dbReference>
<dbReference type="InterPro" id="IPR050445">
    <property type="entry name" value="Bact_polysacc_biosynth/exp"/>
</dbReference>
<dbReference type="GO" id="GO:0004715">
    <property type="term" value="F:non-membrane spanning protein tyrosine kinase activity"/>
    <property type="evidence" value="ECO:0007669"/>
    <property type="project" value="UniProtKB-EC"/>
</dbReference>
<feature type="domain" description="AAA" evidence="9">
    <location>
        <begin position="34"/>
        <end position="177"/>
    </location>
</feature>
<dbReference type="NCBIfam" id="TIGR01007">
    <property type="entry name" value="eps_fam"/>
    <property type="match status" value="1"/>
</dbReference>
<comment type="caution">
    <text evidence="10">The sequence shown here is derived from an EMBL/GenBank/DDBJ whole genome shotgun (WGS) entry which is preliminary data.</text>
</comment>
<sequence>MYIEVIHNSKSIASESYRTLRSNIQFSNFGRNLKIIVITSANPNEGKSEVSLNLTASLAQQGKKVILIDADMRKPTQHKLIDKRNKTGLSKLILGEISEDAVCHLNVNDVEFDVLTSGPVPPNPSEMLVSSTMEDILNSCIDNYDYIIVDTPPLLAATDAQIMARVADATLLVVDMQISKRRQIIEAKKRLNNVGARLLGVVANKLETHENSYYHYNYK</sequence>
<gene>
    <name evidence="10" type="ORF">PNO30_04955</name>
</gene>
<organism evidence="10 11">
    <name type="scientific">Gemella haemolysans</name>
    <dbReference type="NCBI Taxonomy" id="1379"/>
    <lineage>
        <taxon>Bacteria</taxon>
        <taxon>Bacillati</taxon>
        <taxon>Bacillota</taxon>
        <taxon>Bacilli</taxon>
        <taxon>Bacillales</taxon>
        <taxon>Gemellaceae</taxon>
        <taxon>Gemella</taxon>
    </lineage>
</organism>
<evidence type="ECO:0000256" key="8">
    <source>
        <dbReference type="ARBA" id="ARBA00051245"/>
    </source>
</evidence>
<comment type="catalytic activity">
    <reaction evidence="8">
        <text>L-tyrosyl-[protein] + ATP = O-phospho-L-tyrosyl-[protein] + ADP + H(+)</text>
        <dbReference type="Rhea" id="RHEA:10596"/>
        <dbReference type="Rhea" id="RHEA-COMP:10136"/>
        <dbReference type="Rhea" id="RHEA-COMP:20101"/>
        <dbReference type="ChEBI" id="CHEBI:15378"/>
        <dbReference type="ChEBI" id="CHEBI:30616"/>
        <dbReference type="ChEBI" id="CHEBI:46858"/>
        <dbReference type="ChEBI" id="CHEBI:61978"/>
        <dbReference type="ChEBI" id="CHEBI:456216"/>
        <dbReference type="EC" id="2.7.10.2"/>
    </reaction>
</comment>
<evidence type="ECO:0000313" key="10">
    <source>
        <dbReference type="EMBL" id="MDB6186133.1"/>
    </source>
</evidence>
<dbReference type="Proteomes" id="UP001212217">
    <property type="component" value="Unassembled WGS sequence"/>
</dbReference>
<dbReference type="Pfam" id="PF13614">
    <property type="entry name" value="AAA_31"/>
    <property type="match status" value="1"/>
</dbReference>
<dbReference type="Gene3D" id="3.40.50.300">
    <property type="entry name" value="P-loop containing nucleotide triphosphate hydrolases"/>
    <property type="match status" value="1"/>
</dbReference>
<dbReference type="InterPro" id="IPR005702">
    <property type="entry name" value="Wzc-like_C"/>
</dbReference>
<protein>
    <recommendedName>
        <fullName evidence="2">non-specific protein-tyrosine kinase</fullName>
        <ecNumber evidence="2">2.7.10.2</ecNumber>
    </recommendedName>
</protein>
<dbReference type="FunFam" id="3.40.50.300:FF:000527">
    <property type="entry name" value="Tyrosine-protein kinase etk"/>
    <property type="match status" value="1"/>
</dbReference>
<evidence type="ECO:0000256" key="3">
    <source>
        <dbReference type="ARBA" id="ARBA00022679"/>
    </source>
</evidence>
<dbReference type="GO" id="GO:0005886">
    <property type="term" value="C:plasma membrane"/>
    <property type="evidence" value="ECO:0007669"/>
    <property type="project" value="TreeGrafter"/>
</dbReference>
<dbReference type="EMBL" id="JAQMFS010000058">
    <property type="protein sequence ID" value="MDB6186133.1"/>
    <property type="molecule type" value="Genomic_DNA"/>
</dbReference>
<evidence type="ECO:0000256" key="6">
    <source>
        <dbReference type="ARBA" id="ARBA00022840"/>
    </source>
</evidence>
<evidence type="ECO:0000256" key="2">
    <source>
        <dbReference type="ARBA" id="ARBA00011903"/>
    </source>
</evidence>
<dbReference type="CDD" id="cd05387">
    <property type="entry name" value="BY-kinase"/>
    <property type="match status" value="1"/>
</dbReference>
<dbReference type="GO" id="GO:0042802">
    <property type="term" value="F:identical protein binding"/>
    <property type="evidence" value="ECO:0007669"/>
    <property type="project" value="UniProtKB-ARBA"/>
</dbReference>